<organism evidence="1">
    <name type="scientific">Sus scrofa</name>
    <name type="common">Pig</name>
    <dbReference type="NCBI Taxonomy" id="9823"/>
    <lineage>
        <taxon>Eukaryota</taxon>
        <taxon>Metazoa</taxon>
        <taxon>Chordata</taxon>
        <taxon>Craniata</taxon>
        <taxon>Vertebrata</taxon>
        <taxon>Euteleostomi</taxon>
        <taxon>Mammalia</taxon>
        <taxon>Eutheria</taxon>
        <taxon>Laurasiatheria</taxon>
        <taxon>Artiodactyla</taxon>
        <taxon>Suina</taxon>
        <taxon>Suidae</taxon>
        <taxon>Sus</taxon>
    </lineage>
</organism>
<dbReference type="EMBL" id="KT371432">
    <property type="protein sequence ID" value="ALX18075.1"/>
    <property type="molecule type" value="mRNA"/>
</dbReference>
<sequence length="61" mass="6943">MPSGRSQVIVFPYLGHRRCTKAQLNVNGLVPMRARGHSLASLSRLKFQNCCHMFLASWTRL</sequence>
<reference evidence="1" key="1">
    <citation type="submission" date="2015-08" db="EMBL/GenBank/DDBJ databases">
        <title>Pig Y chromosome: gene identification and expression analysis.</title>
        <authorList>
            <person name="Chaki S.P."/>
        </authorList>
    </citation>
    <scope>NUCLEOTIDE SEQUENCE</scope>
</reference>
<evidence type="ECO:0000313" key="1">
    <source>
        <dbReference type="EMBL" id="ALX18075.1"/>
    </source>
</evidence>
<name>A0A0U4D3T0_PIG</name>
<protein>
    <submittedName>
        <fullName evidence="1">Testis dominant transcript on Y chromosome</fullName>
    </submittedName>
</protein>
<proteinExistence type="evidence at transcript level"/>
<dbReference type="AlphaFoldDB" id="A0A0U4D3T0"/>
<accession>A0A0U4D3T0</accession>